<organism evidence="1 2">
    <name type="scientific">Pseudomonas fluorescens</name>
    <dbReference type="NCBI Taxonomy" id="294"/>
    <lineage>
        <taxon>Bacteria</taxon>
        <taxon>Pseudomonadati</taxon>
        <taxon>Pseudomonadota</taxon>
        <taxon>Gammaproteobacteria</taxon>
        <taxon>Pseudomonadales</taxon>
        <taxon>Pseudomonadaceae</taxon>
        <taxon>Pseudomonas</taxon>
    </lineage>
</organism>
<evidence type="ECO:0000313" key="1">
    <source>
        <dbReference type="EMBL" id="ROO10245.1"/>
    </source>
</evidence>
<protein>
    <submittedName>
        <fullName evidence="1">Uncharacterized protein</fullName>
    </submittedName>
</protein>
<comment type="caution">
    <text evidence="1">The sequence shown here is derived from an EMBL/GenBank/DDBJ whole genome shotgun (WGS) entry which is preliminary data.</text>
</comment>
<dbReference type="InterPro" id="IPR008964">
    <property type="entry name" value="Invasin/intimin_cell_adhesion"/>
</dbReference>
<dbReference type="EMBL" id="MOBZ01000007">
    <property type="protein sequence ID" value="ROO10245.1"/>
    <property type="molecule type" value="Genomic_DNA"/>
</dbReference>
<dbReference type="SUPFAM" id="SSF49373">
    <property type="entry name" value="Invasin/intimin cell-adhesion fragments"/>
    <property type="match status" value="1"/>
</dbReference>
<accession>A0A423P741</accession>
<sequence length="1343" mass="148552">MNEPIVQAKRNLLFNGDFSEGTQGWKKSGLSIGVSEDWFAEKRIILLHLSHNSAVSQEFEVPRKTASDAQYRLSFLCEMIHQQSGWLRLFKGSEEILTVELKPAVGRSHEQDLARFAAGQPLEFVPIEYEQALNSPLDAGDKLRIEINSPQNNDGDYHSKVRITRINLQLHLAPLKLQTMKLDDQVLDEGSTLYFCLGATGDNPHSLTFEPEPENAWENTEAALTLTDNPQQAIIVKPGPEVEQLLTGQWSLDCPVVGDVDLYPLTLNLINRYNSEPYTFPASLGHHRLEFRERLEAAYYPVLEHQQSVRLGVRVASFYTHQTLAGQTVNWSTEERVIAASVSDEYGWAYVVFEPAKAGEVVVVASVESRYYANGVYTEPFTVHVLPTDPWKDLRAVVEDAETAWDANGYPNRGDSYELQVRLPQNSPLLDTELSLHSSGDSHQQLGVDVSPPLAKWVPVTLSDTHWTLRCDDELDGRFLLWLICSKLLLPSPGKPMSLARNRVRIGDVREANKFPVVDEQESVLLRVQVVHETAFADGDPVRNALVDWHTPEGIITARTGAGGWANVFYTPSAAGDLKVTAHIKAHPEAVPITREFEVRAIATSPWKSEVEIRLDGEVVERNTLGLVCRKGRSHTLSVTPLPGSPWVGEAISLHWRGDDPDIGLQPSDLGMSKPLAAAGVQWTLSSTAETSISSLFELELRLQSVDIVRELSGRLLSTDLSSEVSLLLDQIRAAPDEQALYPCLGAIHCFNVLPNALSPLLGLQAALSWLGDSPEQLNATIVPPLDDFQLLSDGGAIWKLNFSASEQPGRFALKFAFPELGYVAEAKSMVLGHNKVRIHALREAAVDPVVGQAPAWLWVQVYSHFTDRPVELVSVKWWDGMDGTTTSTDSEGWSGFDFRPKTGGMHSVTALVDSYFDNFEDTRTVAFKAQLTDPWAGLMVSFDNKPEQLWGEKTCFPRRKGQHRIDVKAPANSALLDHGLALGMTGAGPMELGIRFDEPALGEFTRFSEKGLTYFLSVGDLKNARFGLCFASERLASLSPVNAMSLGEGAQVVKIAERSRVSQTLFWGQAVFEPITIVSVISGKPMAGMMVVWRSLDLGEVTTITNFYGEAWIRFVPTTPGAAQLTATVGDAQHSESISLSYFVNEPRKIKELFSDDLPGYPEQEILIRATVVSALTGESMRDVWVKWEYENVSITSSKTNAQGIAELIFKLPFIGQGVLYASVEGGYAGWEVKSLLLVADVPQLNPLIVPGGDVIEVEEFTLVYAKVISSVSRKPIEGVEVVWFKDDIEQARRTTTNVRGETQENFRANATGRMSIKAQIRDPEGEAYDSQTFVFTVVERS</sequence>
<dbReference type="RefSeq" id="WP_123593687.1">
    <property type="nucleotide sequence ID" value="NZ_MOBZ01000007.1"/>
</dbReference>
<dbReference type="Proteomes" id="UP000283619">
    <property type="component" value="Unassembled WGS sequence"/>
</dbReference>
<name>A0A423P741_PSEFL</name>
<evidence type="ECO:0000313" key="2">
    <source>
        <dbReference type="Proteomes" id="UP000283619"/>
    </source>
</evidence>
<proteinExistence type="predicted"/>
<gene>
    <name evidence="1" type="ORF">BK673_10860</name>
</gene>
<reference evidence="1 2" key="1">
    <citation type="submission" date="2016-10" db="EMBL/GenBank/DDBJ databases">
        <title>Comparative genome analysis of multiple Pseudomonas spp. focuses on biocontrol and plant growth promoting traits.</title>
        <authorList>
            <person name="Tao X.-Y."/>
            <person name="Taylor C.G."/>
        </authorList>
    </citation>
    <scope>NUCLEOTIDE SEQUENCE [LARGE SCALE GENOMIC DNA]</scope>
    <source>
        <strain evidence="1 2">36G2</strain>
    </source>
</reference>